<dbReference type="RefSeq" id="XP_056047906.1">
    <property type="nucleotide sequence ID" value="XM_056202380.1"/>
</dbReference>
<sequence length="129" mass="13786">MYIHPMPHSGAAAAEAVQTDKTSKNVGGRKAATPPLLRGFIFEGAKASAQKPALVPISKPELSGQDLGRLAASRSPFQNVDSRIRTKMFQALATTSDSIFVLTANGKAYQEPFAVRGVPVERIDESSPY</sequence>
<evidence type="ECO:0000313" key="2">
    <source>
        <dbReference type="EMBL" id="KAJ4144236.1"/>
    </source>
</evidence>
<feature type="region of interest" description="Disordered" evidence="1">
    <location>
        <begin position="1"/>
        <end position="32"/>
    </location>
</feature>
<gene>
    <name evidence="2" type="ORF">LMH87_003126</name>
</gene>
<proteinExistence type="predicted"/>
<keyword evidence="3" id="KW-1185">Reference proteome</keyword>
<name>A0A9W8Q2P4_AKAMU</name>
<organism evidence="2 3">
    <name type="scientific">Akanthomyces muscarius</name>
    <name type="common">Entomopathogenic fungus</name>
    <name type="synonym">Lecanicillium muscarium</name>
    <dbReference type="NCBI Taxonomy" id="2231603"/>
    <lineage>
        <taxon>Eukaryota</taxon>
        <taxon>Fungi</taxon>
        <taxon>Dikarya</taxon>
        <taxon>Ascomycota</taxon>
        <taxon>Pezizomycotina</taxon>
        <taxon>Sordariomycetes</taxon>
        <taxon>Hypocreomycetidae</taxon>
        <taxon>Hypocreales</taxon>
        <taxon>Cordycipitaceae</taxon>
        <taxon>Akanthomyces</taxon>
    </lineage>
</organism>
<evidence type="ECO:0000256" key="1">
    <source>
        <dbReference type="SAM" id="MobiDB-lite"/>
    </source>
</evidence>
<comment type="caution">
    <text evidence="2">The sequence shown here is derived from an EMBL/GenBank/DDBJ whole genome shotgun (WGS) entry which is preliminary data.</text>
</comment>
<dbReference type="AlphaFoldDB" id="A0A9W8Q2P4"/>
<dbReference type="KEGG" id="amus:LMH87_003126"/>
<dbReference type="EMBL" id="JAJHUN010000011">
    <property type="protein sequence ID" value="KAJ4144236.1"/>
    <property type="molecule type" value="Genomic_DNA"/>
</dbReference>
<evidence type="ECO:0000313" key="3">
    <source>
        <dbReference type="Proteomes" id="UP001144673"/>
    </source>
</evidence>
<accession>A0A9W8Q2P4</accession>
<dbReference type="Proteomes" id="UP001144673">
    <property type="component" value="Chromosome 2"/>
</dbReference>
<protein>
    <submittedName>
        <fullName evidence="2">Uncharacterized protein</fullName>
    </submittedName>
</protein>
<dbReference type="GeneID" id="80890285"/>
<reference evidence="2" key="1">
    <citation type="journal article" date="2023" name="Access Microbiol">
        <title>De-novo genome assembly for Akanthomyces muscarius, a biocontrol agent of insect agricultural pests.</title>
        <authorList>
            <person name="Erdos Z."/>
            <person name="Studholme D.J."/>
            <person name="Raymond B."/>
            <person name="Sharma M."/>
        </authorList>
    </citation>
    <scope>NUCLEOTIDE SEQUENCE</scope>
    <source>
        <strain evidence="2">Ve6</strain>
    </source>
</reference>